<keyword evidence="5 8" id="KW-1133">Transmembrane helix</keyword>
<dbReference type="RefSeq" id="WP_377468275.1">
    <property type="nucleotide sequence ID" value="NZ_JBHLWN010000014.1"/>
</dbReference>
<dbReference type="SUPFAM" id="SSF81343">
    <property type="entry name" value="Fumarate reductase respiratory complex transmembrane subunits"/>
    <property type="match status" value="1"/>
</dbReference>
<keyword evidence="3 8" id="KW-0812">Transmembrane</keyword>
<evidence type="ECO:0000313" key="9">
    <source>
        <dbReference type="EMBL" id="MFC0211303.1"/>
    </source>
</evidence>
<proteinExistence type="predicted"/>
<dbReference type="InterPro" id="IPR011138">
    <property type="entry name" value="Cytochrome_b-558"/>
</dbReference>
<dbReference type="Pfam" id="PF01127">
    <property type="entry name" value="Sdh_cyt"/>
    <property type="match status" value="1"/>
</dbReference>
<accession>A0ABV6DF77</accession>
<feature type="transmembrane region" description="Helical" evidence="8">
    <location>
        <begin position="185"/>
        <end position="205"/>
    </location>
</feature>
<evidence type="ECO:0000256" key="6">
    <source>
        <dbReference type="ARBA" id="ARBA00023004"/>
    </source>
</evidence>
<dbReference type="NCBIfam" id="TIGR02046">
    <property type="entry name" value="sdhC_b558_fam"/>
    <property type="match status" value="1"/>
</dbReference>
<dbReference type="InterPro" id="IPR034804">
    <property type="entry name" value="SQR/QFR_C/D"/>
</dbReference>
<reference evidence="9 10" key="1">
    <citation type="submission" date="2024-09" db="EMBL/GenBank/DDBJ databases">
        <authorList>
            <person name="Sun Q."/>
            <person name="Mori K."/>
        </authorList>
    </citation>
    <scope>NUCLEOTIDE SEQUENCE [LARGE SCALE GENOMIC DNA]</scope>
    <source>
        <strain evidence="9 10">CCM 7759</strain>
    </source>
</reference>
<evidence type="ECO:0000313" key="10">
    <source>
        <dbReference type="Proteomes" id="UP001589776"/>
    </source>
</evidence>
<protein>
    <submittedName>
        <fullName evidence="9">Succinate dehydrogenase cytochrome b558 subunit</fullName>
    </submittedName>
</protein>
<feature type="transmembrane region" description="Helical" evidence="8">
    <location>
        <begin position="146"/>
        <end position="173"/>
    </location>
</feature>
<evidence type="ECO:0000256" key="7">
    <source>
        <dbReference type="ARBA" id="ARBA00023136"/>
    </source>
</evidence>
<evidence type="ECO:0000256" key="1">
    <source>
        <dbReference type="ARBA" id="ARBA00004370"/>
    </source>
</evidence>
<keyword evidence="6" id="KW-0408">Iron</keyword>
<sequence length="220" mass="25338">MSGANSYFYRKLHSLLGVIPVGFFLIEHLLTNYAAFKEGHQGFIDQVLWIHSLPLVLALEIFFIWLPLLYHGVYGLYVAFTARHNTSNFGYFRNWMFRLQRITGVVTFIFVFWHFFNTRFQITLGNVSETTLGPHMHGIATNSLYFALYVIGVIAATFHFSNGMWSFLVAWGITVGPRAQRVSTYVWMGVFVIMTVMFILSLYAFTDPSFSNTSNLKLDH</sequence>
<dbReference type="CDD" id="cd03497">
    <property type="entry name" value="SQR_TypeB_1_TM"/>
    <property type="match status" value="1"/>
</dbReference>
<evidence type="ECO:0000256" key="2">
    <source>
        <dbReference type="ARBA" id="ARBA00022617"/>
    </source>
</evidence>
<comment type="subcellular location">
    <subcellularLocation>
        <location evidence="1">Membrane</location>
    </subcellularLocation>
</comment>
<keyword evidence="10" id="KW-1185">Reference proteome</keyword>
<dbReference type="PIRSF" id="PIRSF000170">
    <property type="entry name" value="Succ_dh_cyt_b558"/>
    <property type="match status" value="1"/>
</dbReference>
<comment type="caution">
    <text evidence="9">The sequence shown here is derived from an EMBL/GenBank/DDBJ whole genome shotgun (WGS) entry which is preliminary data.</text>
</comment>
<feature type="transmembrane region" description="Helical" evidence="8">
    <location>
        <begin position="55"/>
        <end position="78"/>
    </location>
</feature>
<dbReference type="Proteomes" id="UP001589776">
    <property type="component" value="Unassembled WGS sequence"/>
</dbReference>
<feature type="transmembrane region" description="Helical" evidence="8">
    <location>
        <begin position="99"/>
        <end position="116"/>
    </location>
</feature>
<name>A0ABV6DF77_9BACL</name>
<evidence type="ECO:0000256" key="8">
    <source>
        <dbReference type="SAM" id="Phobius"/>
    </source>
</evidence>
<keyword evidence="7 8" id="KW-0472">Membrane</keyword>
<feature type="transmembrane region" description="Helical" evidence="8">
    <location>
        <begin position="12"/>
        <end position="35"/>
    </location>
</feature>
<dbReference type="EMBL" id="JBHLWN010000014">
    <property type="protein sequence ID" value="MFC0211303.1"/>
    <property type="molecule type" value="Genomic_DNA"/>
</dbReference>
<evidence type="ECO:0000256" key="4">
    <source>
        <dbReference type="ARBA" id="ARBA00022723"/>
    </source>
</evidence>
<gene>
    <name evidence="9" type="ORF">ACFFK0_02365</name>
</gene>
<keyword evidence="4" id="KW-0479">Metal-binding</keyword>
<evidence type="ECO:0000256" key="3">
    <source>
        <dbReference type="ARBA" id="ARBA00022692"/>
    </source>
</evidence>
<dbReference type="Gene3D" id="1.20.1300.10">
    <property type="entry name" value="Fumarate reductase/succinate dehydrogenase, transmembrane subunit"/>
    <property type="match status" value="1"/>
</dbReference>
<dbReference type="InterPro" id="IPR000701">
    <property type="entry name" value="SuccDH_FuR_B_TM-su"/>
</dbReference>
<keyword evidence="2" id="KW-0349">Heme</keyword>
<dbReference type="InterPro" id="IPR016002">
    <property type="entry name" value="Succ_DH_cyt_b558_Firmicute"/>
</dbReference>
<organism evidence="9 10">
    <name type="scientific">Paenibacillus chartarius</name>
    <dbReference type="NCBI Taxonomy" id="747481"/>
    <lineage>
        <taxon>Bacteria</taxon>
        <taxon>Bacillati</taxon>
        <taxon>Bacillota</taxon>
        <taxon>Bacilli</taxon>
        <taxon>Bacillales</taxon>
        <taxon>Paenibacillaceae</taxon>
        <taxon>Paenibacillus</taxon>
    </lineage>
</organism>
<evidence type="ECO:0000256" key="5">
    <source>
        <dbReference type="ARBA" id="ARBA00022989"/>
    </source>
</evidence>